<protein>
    <recommendedName>
        <fullName evidence="1">CARD domain-containing protein</fullName>
    </recommendedName>
</protein>
<gene>
    <name evidence="2" type="ORF">DES52_10199</name>
</gene>
<dbReference type="PROSITE" id="PS50209">
    <property type="entry name" value="CARD"/>
    <property type="match status" value="1"/>
</dbReference>
<feature type="domain" description="CARD" evidence="1">
    <location>
        <begin position="1"/>
        <end position="60"/>
    </location>
</feature>
<evidence type="ECO:0000313" key="3">
    <source>
        <dbReference type="Proteomes" id="UP000248326"/>
    </source>
</evidence>
<proteinExistence type="predicted"/>
<evidence type="ECO:0000259" key="1">
    <source>
        <dbReference type="PROSITE" id="PS50209"/>
    </source>
</evidence>
<evidence type="ECO:0000313" key="2">
    <source>
        <dbReference type="EMBL" id="PYE56295.1"/>
    </source>
</evidence>
<dbReference type="InterPro" id="IPR001315">
    <property type="entry name" value="CARD"/>
</dbReference>
<reference evidence="2 3" key="1">
    <citation type="submission" date="2018-06" db="EMBL/GenBank/DDBJ databases">
        <title>Genomic Encyclopedia of Type Strains, Phase IV (KMG-IV): sequencing the most valuable type-strain genomes for metagenomic binning, comparative biology and taxonomic classification.</title>
        <authorList>
            <person name="Goeker M."/>
        </authorList>
    </citation>
    <scope>NUCLEOTIDE SEQUENCE [LARGE SCALE GENOMIC DNA]</scope>
    <source>
        <strain evidence="2 3">DSM 18048</strain>
    </source>
</reference>
<dbReference type="OrthoDB" id="9926501at2"/>
<organism evidence="2 3">
    <name type="scientific">Deinococcus yavapaiensis KR-236</name>
    <dbReference type="NCBI Taxonomy" id="694435"/>
    <lineage>
        <taxon>Bacteria</taxon>
        <taxon>Thermotogati</taxon>
        <taxon>Deinococcota</taxon>
        <taxon>Deinococci</taxon>
        <taxon>Deinococcales</taxon>
        <taxon>Deinococcaceae</taxon>
        <taxon>Deinococcus</taxon>
    </lineage>
</organism>
<dbReference type="Proteomes" id="UP000248326">
    <property type="component" value="Unassembled WGS sequence"/>
</dbReference>
<sequence>MNETLGQQAVAANASMKKLLDLLVAKGVLSKEEAFSVLAEGADSAQDRLDEIQTEAGVQG</sequence>
<name>A0A318SGR1_9DEIO</name>
<comment type="caution">
    <text evidence="2">The sequence shown here is derived from an EMBL/GenBank/DDBJ whole genome shotgun (WGS) entry which is preliminary data.</text>
</comment>
<dbReference type="EMBL" id="QJSX01000001">
    <property type="protein sequence ID" value="PYE56295.1"/>
    <property type="molecule type" value="Genomic_DNA"/>
</dbReference>
<keyword evidence="3" id="KW-1185">Reference proteome</keyword>
<dbReference type="AlphaFoldDB" id="A0A318SGR1"/>
<accession>A0A318SGR1</accession>
<dbReference type="RefSeq" id="WP_110884810.1">
    <property type="nucleotide sequence ID" value="NZ_QJSX01000001.1"/>
</dbReference>